<protein>
    <recommendedName>
        <fullName evidence="4">ABC-2 family transporter</fullName>
    </recommendedName>
</protein>
<keyword evidence="3" id="KW-1185">Reference proteome</keyword>
<feature type="transmembrane region" description="Helical" evidence="1">
    <location>
        <begin position="152"/>
        <end position="172"/>
    </location>
</feature>
<reference evidence="2 3" key="1">
    <citation type="submission" date="2018-11" db="EMBL/GenBank/DDBJ databases">
        <title>Sequencing the genomes of 1000 actinobacteria strains.</title>
        <authorList>
            <person name="Klenk H.-P."/>
        </authorList>
    </citation>
    <scope>NUCLEOTIDE SEQUENCE [LARGE SCALE GENOMIC DNA]</scope>
    <source>
        <strain evidence="2 3">DSM 44254</strain>
    </source>
</reference>
<feature type="transmembrane region" description="Helical" evidence="1">
    <location>
        <begin position="108"/>
        <end position="132"/>
    </location>
</feature>
<evidence type="ECO:0008006" key="4">
    <source>
        <dbReference type="Google" id="ProtNLM"/>
    </source>
</evidence>
<sequence>MTGQTRAASAAEWTRLTTVRSTWWTLAAAAVVMALTCAQLALIHAGDNTDELTANDSGVTTVGAVAVDAFSMGQFVLFALAILFVSAEYANGGIRWTFQAVPVRGRVYVAKAAVLAPAMFVAGTVLCVLGGFCAYPLLGEWGTLDGLVGDSLAMGVYSACMGVVSLGLVFLLRSAAGALSALFVLLILVPVLAMEAESPVADALPSVAGTAFMTGASDPYPPAAGLTIVVAWTVAASLAAVYVLRRRDV</sequence>
<evidence type="ECO:0000313" key="2">
    <source>
        <dbReference type="EMBL" id="ROO83240.1"/>
    </source>
</evidence>
<evidence type="ECO:0000313" key="3">
    <source>
        <dbReference type="Proteomes" id="UP000272400"/>
    </source>
</evidence>
<keyword evidence="1" id="KW-0812">Transmembrane</keyword>
<feature type="transmembrane region" description="Helical" evidence="1">
    <location>
        <begin position="62"/>
        <end position="87"/>
    </location>
</feature>
<proteinExistence type="predicted"/>
<gene>
    <name evidence="2" type="ORF">EDD29_0735</name>
</gene>
<accession>A0A3N1CPK6</accession>
<evidence type="ECO:0000256" key="1">
    <source>
        <dbReference type="SAM" id="Phobius"/>
    </source>
</evidence>
<dbReference type="AlphaFoldDB" id="A0A3N1CPK6"/>
<comment type="caution">
    <text evidence="2">The sequence shown here is derived from an EMBL/GenBank/DDBJ whole genome shotgun (WGS) entry which is preliminary data.</text>
</comment>
<dbReference type="OrthoDB" id="3432393at2"/>
<name>A0A3N1CPK6_9ACTN</name>
<dbReference type="EMBL" id="RJKE01000001">
    <property type="protein sequence ID" value="ROO83240.1"/>
    <property type="molecule type" value="Genomic_DNA"/>
</dbReference>
<feature type="transmembrane region" description="Helical" evidence="1">
    <location>
        <begin position="223"/>
        <end position="244"/>
    </location>
</feature>
<keyword evidence="1" id="KW-1133">Transmembrane helix</keyword>
<feature type="transmembrane region" description="Helical" evidence="1">
    <location>
        <begin position="179"/>
        <end position="196"/>
    </location>
</feature>
<feature type="transmembrane region" description="Helical" evidence="1">
    <location>
        <begin position="21"/>
        <end position="42"/>
    </location>
</feature>
<organism evidence="2 3">
    <name type="scientific">Actinocorallia herbida</name>
    <dbReference type="NCBI Taxonomy" id="58109"/>
    <lineage>
        <taxon>Bacteria</taxon>
        <taxon>Bacillati</taxon>
        <taxon>Actinomycetota</taxon>
        <taxon>Actinomycetes</taxon>
        <taxon>Streptosporangiales</taxon>
        <taxon>Thermomonosporaceae</taxon>
        <taxon>Actinocorallia</taxon>
    </lineage>
</organism>
<dbReference type="RefSeq" id="WP_123662247.1">
    <property type="nucleotide sequence ID" value="NZ_RJKE01000001.1"/>
</dbReference>
<dbReference type="Proteomes" id="UP000272400">
    <property type="component" value="Unassembled WGS sequence"/>
</dbReference>
<keyword evidence="1" id="KW-0472">Membrane</keyword>